<protein>
    <submittedName>
        <fullName evidence="1">Uncharacterized protein</fullName>
    </submittedName>
</protein>
<proteinExistence type="predicted"/>
<reference evidence="1" key="2">
    <citation type="submission" date="2022-01" db="EMBL/GenBank/DDBJ databases">
        <authorList>
            <person name="Yamashiro T."/>
            <person name="Shiraishi A."/>
            <person name="Satake H."/>
            <person name="Nakayama K."/>
        </authorList>
    </citation>
    <scope>NUCLEOTIDE SEQUENCE</scope>
</reference>
<organism evidence="1 2">
    <name type="scientific">Tanacetum coccineum</name>
    <dbReference type="NCBI Taxonomy" id="301880"/>
    <lineage>
        <taxon>Eukaryota</taxon>
        <taxon>Viridiplantae</taxon>
        <taxon>Streptophyta</taxon>
        <taxon>Embryophyta</taxon>
        <taxon>Tracheophyta</taxon>
        <taxon>Spermatophyta</taxon>
        <taxon>Magnoliopsida</taxon>
        <taxon>eudicotyledons</taxon>
        <taxon>Gunneridae</taxon>
        <taxon>Pentapetalae</taxon>
        <taxon>asterids</taxon>
        <taxon>campanulids</taxon>
        <taxon>Asterales</taxon>
        <taxon>Asteraceae</taxon>
        <taxon>Asteroideae</taxon>
        <taxon>Anthemideae</taxon>
        <taxon>Anthemidinae</taxon>
        <taxon>Tanacetum</taxon>
    </lineage>
</organism>
<name>A0ABQ4ZC24_9ASTR</name>
<reference evidence="1" key="1">
    <citation type="journal article" date="2022" name="Int. J. Mol. Sci.">
        <title>Draft Genome of Tanacetum Coccineum: Genomic Comparison of Closely Related Tanacetum-Family Plants.</title>
        <authorList>
            <person name="Yamashiro T."/>
            <person name="Shiraishi A."/>
            <person name="Nakayama K."/>
            <person name="Satake H."/>
        </authorList>
    </citation>
    <scope>NUCLEOTIDE SEQUENCE</scope>
</reference>
<evidence type="ECO:0000313" key="1">
    <source>
        <dbReference type="EMBL" id="GJS87306.1"/>
    </source>
</evidence>
<sequence length="164" mass="18817">EDNFLEFQQTNQFAAVVSSIPSIVDTYLANKINESVKSAVQLLSDRLRDEAQAKNEHFINTLDENMRKIIKKQVKEQVKEQVSKILPKIEKFVNDQLEAEVLTRSSNQAKTSHAVAANLFKLELKKILIDKMQNNKSIDRSIQHKTLYNALVNAYETDKDILET</sequence>
<dbReference type="Proteomes" id="UP001151760">
    <property type="component" value="Unassembled WGS sequence"/>
</dbReference>
<comment type="caution">
    <text evidence="1">The sequence shown here is derived from an EMBL/GenBank/DDBJ whole genome shotgun (WGS) entry which is preliminary data.</text>
</comment>
<accession>A0ABQ4ZC24</accession>
<dbReference type="EMBL" id="BQNB010011187">
    <property type="protein sequence ID" value="GJS87306.1"/>
    <property type="molecule type" value="Genomic_DNA"/>
</dbReference>
<evidence type="ECO:0000313" key="2">
    <source>
        <dbReference type="Proteomes" id="UP001151760"/>
    </source>
</evidence>
<keyword evidence="2" id="KW-1185">Reference proteome</keyword>
<feature type="non-terminal residue" evidence="1">
    <location>
        <position position="1"/>
    </location>
</feature>
<gene>
    <name evidence="1" type="ORF">Tco_0769942</name>
</gene>